<name>A0A0V0SBR1_9BILA</name>
<dbReference type="Proteomes" id="UP000054630">
    <property type="component" value="Unassembled WGS sequence"/>
</dbReference>
<dbReference type="OrthoDB" id="5912071at2759"/>
<protein>
    <submittedName>
        <fullName evidence="1">Uncharacterized protein</fullName>
    </submittedName>
</protein>
<gene>
    <name evidence="1" type="ORF">T07_8780</name>
</gene>
<reference evidence="1 2" key="1">
    <citation type="submission" date="2015-01" db="EMBL/GenBank/DDBJ databases">
        <title>Evolution of Trichinella species and genotypes.</title>
        <authorList>
            <person name="Korhonen P.K."/>
            <person name="Edoardo P."/>
            <person name="Giuseppe L.R."/>
            <person name="Gasser R.B."/>
        </authorList>
    </citation>
    <scope>NUCLEOTIDE SEQUENCE [LARGE SCALE GENOMIC DNA]</scope>
    <source>
        <strain evidence="1">ISS37</strain>
    </source>
</reference>
<organism evidence="1 2">
    <name type="scientific">Trichinella nelsoni</name>
    <dbReference type="NCBI Taxonomy" id="6336"/>
    <lineage>
        <taxon>Eukaryota</taxon>
        <taxon>Metazoa</taxon>
        <taxon>Ecdysozoa</taxon>
        <taxon>Nematoda</taxon>
        <taxon>Enoplea</taxon>
        <taxon>Dorylaimia</taxon>
        <taxon>Trichinellida</taxon>
        <taxon>Trichinellidae</taxon>
        <taxon>Trichinella</taxon>
    </lineage>
</organism>
<evidence type="ECO:0000313" key="2">
    <source>
        <dbReference type="Proteomes" id="UP000054630"/>
    </source>
</evidence>
<sequence>MRWSVDGRLGMRLCKSRRCSRVNVRMPLPVVIIVFDPNYDSMLPKRATGTWFRFSTRVLGRQVS</sequence>
<proteinExistence type="predicted"/>
<accession>A0A0V0SBR1</accession>
<comment type="caution">
    <text evidence="1">The sequence shown here is derived from an EMBL/GenBank/DDBJ whole genome shotgun (WGS) entry which is preliminary data.</text>
</comment>
<dbReference type="EMBL" id="JYDL01000020">
    <property type="protein sequence ID" value="KRX24110.1"/>
    <property type="molecule type" value="Genomic_DNA"/>
</dbReference>
<dbReference type="AlphaFoldDB" id="A0A0V0SBR1"/>
<keyword evidence="2" id="KW-1185">Reference proteome</keyword>
<evidence type="ECO:0000313" key="1">
    <source>
        <dbReference type="EMBL" id="KRX24110.1"/>
    </source>
</evidence>